<reference evidence="2" key="2">
    <citation type="submission" date="2025-08" db="UniProtKB">
        <authorList>
            <consortium name="Ensembl"/>
        </authorList>
    </citation>
    <scope>IDENTIFICATION</scope>
</reference>
<evidence type="ECO:0000313" key="3">
    <source>
        <dbReference type="Proteomes" id="UP000007875"/>
    </source>
</evidence>
<reference evidence="3" key="1">
    <citation type="submission" date="2003-08" db="EMBL/GenBank/DDBJ databases">
        <authorList>
            <person name="Birren B."/>
            <person name="Nusbaum C."/>
            <person name="Abebe A."/>
            <person name="Abouelleil A."/>
            <person name="Adekoya E."/>
            <person name="Ait-zahra M."/>
            <person name="Allen N."/>
            <person name="Allen T."/>
            <person name="An P."/>
            <person name="Anderson M."/>
            <person name="Anderson S."/>
            <person name="Arachchi H."/>
            <person name="Armbruster J."/>
            <person name="Bachantsang P."/>
            <person name="Baldwin J."/>
            <person name="Barry A."/>
            <person name="Bayul T."/>
            <person name="Blitshsteyn B."/>
            <person name="Bloom T."/>
            <person name="Blye J."/>
            <person name="Boguslavskiy L."/>
            <person name="Borowsky M."/>
            <person name="Boukhgalter B."/>
            <person name="Brunache A."/>
            <person name="Butler J."/>
            <person name="Calixte N."/>
            <person name="Calvo S."/>
            <person name="Camarata J."/>
            <person name="Campo K."/>
            <person name="Chang J."/>
            <person name="Cheshatsang Y."/>
            <person name="Citroen M."/>
            <person name="Collymore A."/>
            <person name="Considine T."/>
            <person name="Cook A."/>
            <person name="Cooke P."/>
            <person name="Corum B."/>
            <person name="Cuomo C."/>
            <person name="David R."/>
            <person name="Dawoe T."/>
            <person name="Degray S."/>
            <person name="Dodge S."/>
            <person name="Dooley K."/>
            <person name="Dorje P."/>
            <person name="Dorjee K."/>
            <person name="Dorris L."/>
            <person name="Duffey N."/>
            <person name="Dupes A."/>
            <person name="Elkins T."/>
            <person name="Engels R."/>
            <person name="Erickson J."/>
            <person name="Farina A."/>
            <person name="Faro S."/>
            <person name="Ferreira P."/>
            <person name="Fischer H."/>
            <person name="Fitzgerald M."/>
            <person name="Foley K."/>
            <person name="Gage D."/>
            <person name="Galagan J."/>
            <person name="Gearin G."/>
            <person name="Gnerre S."/>
            <person name="Gnirke A."/>
            <person name="Goyette A."/>
            <person name="Graham J."/>
            <person name="Grandbois E."/>
            <person name="Gyaltsen K."/>
            <person name="Hafez N."/>
            <person name="Hagopian D."/>
            <person name="Hagos B."/>
            <person name="Hall J."/>
            <person name="Hatcher B."/>
            <person name="Heller A."/>
            <person name="Higgins H."/>
            <person name="Honan T."/>
            <person name="Horn A."/>
            <person name="Houde N."/>
            <person name="Hughes L."/>
            <person name="Hulme W."/>
            <person name="Husby E."/>
            <person name="Iliev I."/>
            <person name="Jaffe D."/>
            <person name="Jones C."/>
            <person name="Kamal M."/>
            <person name="Kamat A."/>
            <person name="Kamvysselis M."/>
            <person name="Karlsson E."/>
            <person name="Kells C."/>
            <person name="Kieu A."/>
            <person name="Kisner P."/>
            <person name="Kodira C."/>
            <person name="Kulbokas E."/>
            <person name="Labutti K."/>
            <person name="Lama D."/>
            <person name="Landers T."/>
            <person name="Leger J."/>
            <person name="Levine S."/>
            <person name="Lewis D."/>
            <person name="Lewis T."/>
            <person name="Lindblad-toh K."/>
            <person name="Liu X."/>
            <person name="Lokyitsang T."/>
            <person name="Lokyitsang Y."/>
            <person name="Lucien O."/>
            <person name="Lui A."/>
            <person name="Ma L.J."/>
            <person name="Mabbitt R."/>
            <person name="Macdonald J."/>
            <person name="Maclean C."/>
            <person name="Major J."/>
            <person name="Manning J."/>
            <person name="Marabella R."/>
            <person name="Maru K."/>
            <person name="Matthews C."/>
            <person name="Mauceli E."/>
            <person name="Mccarthy M."/>
            <person name="Mcdonough S."/>
            <person name="Mcghee T."/>
            <person name="Meldrim J."/>
            <person name="Meneus L."/>
            <person name="Mesirov J."/>
            <person name="Mihalev A."/>
            <person name="Mihova T."/>
            <person name="Mikkelsen T."/>
            <person name="Mlenga V."/>
            <person name="Moru K."/>
            <person name="Mozes J."/>
            <person name="Mulrain L."/>
            <person name="Munson G."/>
            <person name="Naylor J."/>
            <person name="Newes C."/>
            <person name="Nguyen C."/>
            <person name="Nguyen N."/>
            <person name="Nguyen T."/>
            <person name="Nicol R."/>
            <person name="Nielsen C."/>
            <person name="Nizzari M."/>
            <person name="Norbu C."/>
            <person name="Norbu N."/>
            <person name="O'donnell P."/>
            <person name="Okoawo O."/>
            <person name="O'leary S."/>
            <person name="Omotosho B."/>
            <person name="O'neill K."/>
            <person name="Osman S."/>
            <person name="Parker S."/>
            <person name="Perrin D."/>
            <person name="Phunkhang P."/>
            <person name="Piqani B."/>
            <person name="Purcell S."/>
            <person name="Rachupka T."/>
            <person name="Ramasamy U."/>
            <person name="Rameau R."/>
            <person name="Ray V."/>
            <person name="Raymond C."/>
            <person name="Retta R."/>
            <person name="Richardson S."/>
            <person name="Rise C."/>
            <person name="Rodriguez J."/>
            <person name="Rogers J."/>
            <person name="Rogov P."/>
            <person name="Rutman M."/>
            <person name="Schupbach R."/>
            <person name="Seaman C."/>
            <person name="Settipalli S."/>
            <person name="Sharpe T."/>
            <person name="Sheridan J."/>
            <person name="Sherpa N."/>
            <person name="Shi J."/>
            <person name="Smirnov S."/>
            <person name="Smith C."/>
            <person name="Sougnez C."/>
            <person name="Spencer B."/>
            <person name="Stalker J."/>
            <person name="Stange-thomann N."/>
            <person name="Stavropoulos S."/>
            <person name="Stetson K."/>
            <person name="Stone C."/>
            <person name="Stone S."/>
            <person name="Stubbs M."/>
            <person name="Talamas J."/>
            <person name="Tchuinga P."/>
            <person name="Tenzing P."/>
            <person name="Tesfaye S."/>
            <person name="Theodore J."/>
            <person name="Thoulutsang Y."/>
            <person name="Topham K."/>
            <person name="Towey S."/>
            <person name="Tsamla T."/>
            <person name="Tsomo N."/>
            <person name="Vallee D."/>
            <person name="Vassiliev H."/>
            <person name="Venkataraman V."/>
            <person name="Vinson J."/>
            <person name="Vo A."/>
            <person name="Wade C."/>
            <person name="Wang S."/>
            <person name="Wangchuk T."/>
            <person name="Wangdi T."/>
            <person name="Whittaker C."/>
            <person name="Wilkinson J."/>
            <person name="Wu Y."/>
            <person name="Wyman D."/>
            <person name="Yadav S."/>
            <person name="Yang S."/>
            <person name="Yang X."/>
            <person name="Yeager S."/>
            <person name="Yee E."/>
            <person name="Young G."/>
            <person name="Zainoun J."/>
            <person name="Zembeck L."/>
            <person name="Zimmer A."/>
            <person name="Zody M."/>
            <person name="Lander E."/>
        </authorList>
    </citation>
    <scope>NUCLEOTIDE SEQUENCE [LARGE SCALE GENOMIC DNA]</scope>
</reference>
<feature type="compositionally biased region" description="Polar residues" evidence="1">
    <location>
        <begin position="39"/>
        <end position="57"/>
    </location>
</feature>
<reference evidence="2" key="3">
    <citation type="submission" date="2025-09" db="UniProtKB">
        <authorList>
            <consortium name="Ensembl"/>
        </authorList>
    </citation>
    <scope>IDENTIFICATION</scope>
</reference>
<dbReference type="Ensembl" id="ENSCSAVT00000005545.1">
    <property type="protein sequence ID" value="ENSCSAVP00000005473.1"/>
    <property type="gene ID" value="ENSCSAVG00000003269.1"/>
</dbReference>
<dbReference type="InParanoid" id="H2YJH4"/>
<name>H2YJH4_CIOSA</name>
<accession>H2YJH4</accession>
<evidence type="ECO:0000313" key="2">
    <source>
        <dbReference type="Ensembl" id="ENSCSAVP00000005473.1"/>
    </source>
</evidence>
<dbReference type="OMA" id="MFRIEHP"/>
<dbReference type="HOGENOM" id="CLU_1237476_0_0_1"/>
<dbReference type="STRING" id="51511.ENSCSAVP00000005473"/>
<keyword evidence="3" id="KW-1185">Reference proteome</keyword>
<proteinExistence type="predicted"/>
<feature type="compositionally biased region" description="Basic residues" evidence="1">
    <location>
        <begin position="99"/>
        <end position="111"/>
    </location>
</feature>
<dbReference type="AlphaFoldDB" id="H2YJH4"/>
<feature type="region of interest" description="Disordered" evidence="1">
    <location>
        <begin position="34"/>
        <end position="65"/>
    </location>
</feature>
<dbReference type="Proteomes" id="UP000007875">
    <property type="component" value="Unassembled WGS sequence"/>
</dbReference>
<protein>
    <submittedName>
        <fullName evidence="2">Uncharacterized protein</fullName>
    </submittedName>
</protein>
<organism evidence="2 3">
    <name type="scientific">Ciona savignyi</name>
    <name type="common">Pacific transparent sea squirt</name>
    <dbReference type="NCBI Taxonomy" id="51511"/>
    <lineage>
        <taxon>Eukaryota</taxon>
        <taxon>Metazoa</taxon>
        <taxon>Chordata</taxon>
        <taxon>Tunicata</taxon>
        <taxon>Ascidiacea</taxon>
        <taxon>Phlebobranchia</taxon>
        <taxon>Cionidae</taxon>
        <taxon>Ciona</taxon>
    </lineage>
</organism>
<sequence length="224" mass="25248">MFRIEHPETPKDAGAFEAQQQQLIKTQQLKLEALRGNKSLDQPQFSGKSPTKTSRNGFSLLPPSDSYASLLDAESMYIPITDADNLENQPPSAPESRGSRRYSARERRRISKRNEEEGFPSRAPDTYSINSLTSLATLDVDRLANKNENRLDKLKALTGDEVSLTDPDDILDRFVNQHRPELPDTPDIFQPRAPRKGTSISAPQPRDERPPSVNTLDTEPWLRP</sequence>
<feature type="region of interest" description="Disordered" evidence="1">
    <location>
        <begin position="81"/>
        <end position="127"/>
    </location>
</feature>
<evidence type="ECO:0000256" key="1">
    <source>
        <dbReference type="SAM" id="MobiDB-lite"/>
    </source>
</evidence>
<feature type="region of interest" description="Disordered" evidence="1">
    <location>
        <begin position="178"/>
        <end position="224"/>
    </location>
</feature>